<evidence type="ECO:0000313" key="1">
    <source>
        <dbReference type="Proteomes" id="UP000095283"/>
    </source>
</evidence>
<dbReference type="WBParaSite" id="Hba_07927">
    <property type="protein sequence ID" value="Hba_07927"/>
    <property type="gene ID" value="Hba_07927"/>
</dbReference>
<accession>A0A1I7WRW6</accession>
<dbReference type="Gene3D" id="2.20.130.20">
    <property type="match status" value="1"/>
</dbReference>
<name>A0A1I7WRW6_HETBA</name>
<dbReference type="AlphaFoldDB" id="A0A1I7WRW6"/>
<dbReference type="Proteomes" id="UP000095283">
    <property type="component" value="Unplaced"/>
</dbReference>
<sequence>MGAGGEMPLLPAAAPMPLAGEADGFQESARVVIRSDFPETWLWTNITVDESVRDIGPFHGGYGGRGQLVKCRIIPYRGIEDQKPIAFRLTCFIGFAIMAEGSFPVIFRKFLRGGARPMAPGAVPIMAADFGGISPDSVPVSAAPAVKLRMEFPESWIVASFEIGDIRHDEKTGESKASLSQDNG</sequence>
<keyword evidence="1" id="KW-1185">Reference proteome</keyword>
<evidence type="ECO:0000313" key="2">
    <source>
        <dbReference type="WBParaSite" id="Hba_07927"/>
    </source>
</evidence>
<reference evidence="2" key="1">
    <citation type="submission" date="2016-11" db="UniProtKB">
        <authorList>
            <consortium name="WormBaseParasite"/>
        </authorList>
    </citation>
    <scope>IDENTIFICATION</scope>
</reference>
<proteinExistence type="predicted"/>
<organism evidence="1 2">
    <name type="scientific">Heterorhabditis bacteriophora</name>
    <name type="common">Entomopathogenic nematode worm</name>
    <dbReference type="NCBI Taxonomy" id="37862"/>
    <lineage>
        <taxon>Eukaryota</taxon>
        <taxon>Metazoa</taxon>
        <taxon>Ecdysozoa</taxon>
        <taxon>Nematoda</taxon>
        <taxon>Chromadorea</taxon>
        <taxon>Rhabditida</taxon>
        <taxon>Rhabditina</taxon>
        <taxon>Rhabditomorpha</taxon>
        <taxon>Strongyloidea</taxon>
        <taxon>Heterorhabditidae</taxon>
        <taxon>Heterorhabditis</taxon>
    </lineage>
</organism>
<protein>
    <submittedName>
        <fullName evidence="2">CIA30 domain-containing protein</fullName>
    </submittedName>
</protein>